<keyword evidence="17" id="KW-0472">Membrane</keyword>
<dbReference type="Gene3D" id="2.40.10.10">
    <property type="entry name" value="Trypsin-like serine proteases"/>
    <property type="match status" value="1"/>
</dbReference>
<keyword evidence="13" id="KW-0693">Viral RNA replication</keyword>
<feature type="coiled-coil region" evidence="15">
    <location>
        <begin position="654"/>
        <end position="707"/>
    </location>
</feature>
<keyword evidence="12" id="KW-0946">Virion</keyword>
<dbReference type="InterPro" id="IPR044067">
    <property type="entry name" value="PCV_3C_PRO"/>
</dbReference>
<dbReference type="InterPro" id="IPR043502">
    <property type="entry name" value="DNA/RNA_pol_sf"/>
</dbReference>
<dbReference type="GeneID" id="80538496"/>
<dbReference type="InterPro" id="IPR043504">
    <property type="entry name" value="Peptidase_S1_PA_chymotrypsin"/>
</dbReference>
<keyword evidence="9" id="KW-0347">Helicase</keyword>
<dbReference type="CDD" id="cd23169">
    <property type="entry name" value="ps-ssRNAv-Picornavirales"/>
    <property type="match status" value="1"/>
</dbReference>
<dbReference type="Pfam" id="PF00680">
    <property type="entry name" value="RdRP_1"/>
    <property type="match status" value="1"/>
</dbReference>
<proteinExistence type="predicted"/>
<feature type="region of interest" description="Disordered" evidence="16">
    <location>
        <begin position="1551"/>
        <end position="1596"/>
    </location>
</feature>
<feature type="domain" description="SF3 helicase" evidence="19">
    <location>
        <begin position="2018"/>
        <end position="2185"/>
    </location>
</feature>
<dbReference type="InterPro" id="IPR014759">
    <property type="entry name" value="Helicase_SF3_ssRNA_vir"/>
</dbReference>
<evidence type="ECO:0000256" key="8">
    <source>
        <dbReference type="ARBA" id="ARBA00022801"/>
    </source>
</evidence>
<keyword evidence="10" id="KW-0788">Thiol protease</keyword>
<evidence type="ECO:0000256" key="1">
    <source>
        <dbReference type="ARBA" id="ARBA00004328"/>
    </source>
</evidence>
<evidence type="ECO:0000313" key="21">
    <source>
        <dbReference type="EMBL" id="QJD14915.1"/>
    </source>
</evidence>
<dbReference type="SUPFAM" id="SSF56672">
    <property type="entry name" value="DNA/RNA polymerases"/>
    <property type="match status" value="1"/>
</dbReference>
<feature type="transmembrane region" description="Helical" evidence="17">
    <location>
        <begin position="1770"/>
        <end position="1788"/>
    </location>
</feature>
<evidence type="ECO:0000259" key="18">
    <source>
        <dbReference type="PROSITE" id="PS50507"/>
    </source>
</evidence>
<dbReference type="Pfam" id="PF00910">
    <property type="entry name" value="RNA_helicase"/>
    <property type="match status" value="1"/>
</dbReference>
<evidence type="ECO:0000256" key="12">
    <source>
        <dbReference type="ARBA" id="ARBA00022844"/>
    </source>
</evidence>
<keyword evidence="3" id="KW-0645">Protease</keyword>
<dbReference type="RefSeq" id="YP_010800031.1">
    <property type="nucleotide sequence ID" value="NC_076727.1"/>
</dbReference>
<keyword evidence="22" id="KW-1185">Reference proteome</keyword>
<dbReference type="PROSITE" id="PS50507">
    <property type="entry name" value="RDRP_SSRNA_POS"/>
    <property type="match status" value="1"/>
</dbReference>
<comment type="subcellular location">
    <subcellularLocation>
        <location evidence="1">Virion</location>
    </subcellularLocation>
</comment>
<evidence type="ECO:0000256" key="17">
    <source>
        <dbReference type="SAM" id="Phobius"/>
    </source>
</evidence>
<evidence type="ECO:0000256" key="13">
    <source>
        <dbReference type="ARBA" id="ARBA00022953"/>
    </source>
</evidence>
<dbReference type="SUPFAM" id="SSF50494">
    <property type="entry name" value="Trypsin-like serine proteases"/>
    <property type="match status" value="1"/>
</dbReference>
<evidence type="ECO:0000256" key="14">
    <source>
        <dbReference type="ARBA" id="ARBA00022989"/>
    </source>
</evidence>
<organism evidence="21 22">
    <name type="scientific">Actinidia yellowing virus 1</name>
    <dbReference type="NCBI Taxonomy" id="2715795"/>
    <lineage>
        <taxon>Viruses</taxon>
        <taxon>Riboviria</taxon>
        <taxon>Orthornavirae</taxon>
        <taxon>Pisuviricota</taxon>
        <taxon>Pisoniviricetes</taxon>
        <taxon>Picornavirales</taxon>
        <taxon>Secoviridae</taxon>
        <taxon>Waikavirus</taxon>
        <taxon>Actinidivirus</taxon>
        <taxon>Waikavirus actinidiae</taxon>
    </lineage>
</organism>
<keyword evidence="7" id="KW-0547">Nucleotide-binding</keyword>
<accession>A0ABX6M3R2</accession>
<keyword evidence="11" id="KW-0067">ATP-binding</keyword>
<dbReference type="InterPro" id="IPR029053">
    <property type="entry name" value="Viral_coat"/>
</dbReference>
<keyword evidence="14 17" id="KW-1133">Transmembrane helix</keyword>
<evidence type="ECO:0000256" key="11">
    <source>
        <dbReference type="ARBA" id="ARBA00022840"/>
    </source>
</evidence>
<dbReference type="Proteomes" id="UP000830429">
    <property type="component" value="Segment"/>
</dbReference>
<evidence type="ECO:0000256" key="15">
    <source>
        <dbReference type="SAM" id="Coils"/>
    </source>
</evidence>
<keyword evidence="6" id="KW-0548">Nucleotidyltransferase</keyword>
<keyword evidence="8" id="KW-0378">Hydrolase</keyword>
<dbReference type="EMBL" id="MN180070">
    <property type="protein sequence ID" value="QJD14915.1"/>
    <property type="molecule type" value="Genomic_RNA"/>
</dbReference>
<evidence type="ECO:0000256" key="9">
    <source>
        <dbReference type="ARBA" id="ARBA00022806"/>
    </source>
</evidence>
<dbReference type="PROSITE" id="PS51874">
    <property type="entry name" value="PCV_3C_PRO"/>
    <property type="match status" value="1"/>
</dbReference>
<keyword evidence="5 17" id="KW-0812">Transmembrane</keyword>
<name>A0ABX6M3R2_9SECO</name>
<evidence type="ECO:0000256" key="10">
    <source>
        <dbReference type="ARBA" id="ARBA00022807"/>
    </source>
</evidence>
<evidence type="ECO:0000256" key="5">
    <source>
        <dbReference type="ARBA" id="ARBA00022692"/>
    </source>
</evidence>
<sequence length="3688" mass="412134">MSSVNAPKISLLSASGSLSCAHIYDPISQSFLGDNCASCTFANRLRAQRRKHPYLKRLEWDLKKVCDSHGVSLEEFADRLSKFVVGRHASLAAYQRFSVSMLDNLPHLHGAFAEDCPTHSCGGCDGVPSSDLYRDRCLDTSARCGSQFSRVHARLANADSEGSSSTSWTIYCSKCRAGIFQAGLGGQIMLLDLAHNLQIDFTEDVGFWIGPKDGSYATALSVDQADNLVQLLPFVFTPRAFSLVTNCETVCEKQVWRKFKIPPKCSSKDVCDFFEEDLIGNLRCKVNMVHEWVVDVPQISLQMPIKGSLLLGFDHMIYPSSVMSTSRKSVRAANMWGISRYCPRINEPMLESFSQRNAASKALGRELGWIDERSDDEIFHDLCLSDEEEPTSVLPNWKGEEQAVDLVGDQVFWDESSQTFYKHDGEGYAVFIPENEVFSEDEGEHHDVSVTYERLPDPSVREEEDAFSEEGPVVVSEIEEKVASEPSISLLTTSIGESIGGMLVSHADHTEYLHNLIEGPCASLNDSVRDFGTWLMGREVKVKLRPSDFPDWVEKTFEPMVQRIVSQLEDYGANLQKLMIEDQKMAVDIGADLLALKRAVVRVVEDLKKISENFEILNSLLSGASGLKEESVLARMEHVEKKINEILSESARSEKMLHDRMDELEEKVEKQLEVATRDLSRVTHSKLRQIEARLAALERKKVLEEDAPDGGTVPIREVPGRRPSITGGTTVGSLPRFRGEAHSGDPEGSNVSLRTTEVGESTSEPKEGISVLPNEDDTPTILAGEYVISTFEWKTDQAANTAIHTIHFPSALISASEWLESQLKLFQYMNMTGCEIEIAWTSNAMQGGVLFVCWDSMSAGVRRGINDLHSYSNCDSLVIQAGCSAKARFFVQFDSVQNKLSLSGYELGLLSLGSLVFIPMCQLVVPSSTTQSVNITVLCKMVGGEFLVRTIPHTYQQFYEIKDSVESQGSEEVYVKRLQLPRVKGTIENLQAPCLKLLKKKEPVRVRVVVSQATDVSNRGMSGMLKDSREGNARLIREIANENVVHTGVWKGSDKDLLFTLNIHPCYNKVVSGVMVPTSLSMISSLFHFWRGTLIYRIYLGCNVFTTGKLHAVALPARKISEDPTSTKQLINLGGVIFDLDQKQIFYEVEVPFYGIGSWQRTQRYSLFDSMFYGEDLVTRMFVSVVDPLITNVGSTNSVHYCVTVAPGRDFQLKVQNGILSGVPSFVTLEGFDLGPRHKIAPRLVGAGMDGLLPVWGHFAKVKLAAGKGMHWKVAPLLKTFSVSRNPLSMLASLYVRWRGSMRYKFIAPTHLKNSVKILYIWMMVEDPDMKTEYGVHQASIPPSGGDFLMWDLSVSSIFEITIPFVSRFESLCLPHAGFEDVKNHPSFYYSGAVYVGNPTNEDLSLTILCGPGPDLMLYTRGPLCTVGATTGDFSLTYIDKLNSLEKIPKSKNNALIQGVKAMLENGRTIGQEPGRLTGGASNTDLYPPETSSRVRSQGISNEMKVVETRSLVIPKEMKEVVYVPPSVVGVSKPSPSPPPALEKKIEVKVSAPSLPPPPSPPKPTIPPSPPAKIRRINPDALSGAENRSPPKERPQGFSAFAWERYKKKWYKFLGEEQMSLGEELSKDWSVKRARMWKSEEQAFTMGSLTNCLKTNATEHVVGKIVGAEVTGTSKVDVSQFATGITNLGQLAKDLDVPNLNRLIGEAVPLLYDVKRNMGRFDVAVNTATEGISNFNGMADYGRKILEILKSCYTSSSIAWIVGQKDDGNMAILIAASLALLIVGGYCWRNAGRATWIEKIAVGIAIIWLPLLGLKALDLLEFLKSYFEKNFMKTGTTWDRQYSRVPPPSEAQGFTDWVLDLIGWSDAILGAIFAMGCLLVLGCLPDDKKMKSWTDSFHNIGKKASSLNSISRLFTECGSWAKTISEKLITWINKMRGERMLEADEKLSIILKCDVGKWVRRTNELSLEENKWVDVSGEEKIAEIRGLFDQGQLIQSQLLKNSVPPQITAVIRDTVGKVGKLINETYCARGLGEPRVDPIHIAFIGAPGCGKSSMTNRFINDLLDFMKEPRKDRLYSRACADQYWSRYYGQPAVLYDDLGAIAGDPTFSDYGEFIQLKTNTPYSLNMASVEEKGTMFRSKYLFSTSNNFFLDNQTNLRTPDAFYRRRDLAVFVARDPEIVPTAEDPTRGMMFTILDTFTQQVKREWPSFLPLEMRELVIVNQPYRVFLAFAAKFCKAWFEIQNALVKTMKETNVEHCAENVEGLLDSLIDEDDMLSLDIDTSHLEEEVELFEATQRTCAEVVRQGPRPLRKNFGTRAPDAVATTSRGMVPIGSYKGWAHAPGLLTYNRKSLVEYFNSLNFPCESFLNSLEHELGFPLFELRLGLVSCEFDKIIELFCSCKGRRKIECRGDKVFSTVQEVNYCVKESGASSIVWLSTGVDENGAFFFCLRDDDVSPGRLFLGILQSIFYNCGSQGCPGSLVYEDPALTEGSKISSLDVYASLGLTDYVDMSGNVSGVLWFKSDIFKKDILPVYGLNGFPLVLCGKKVWISELPPDRPFDWDSASSCYFSILARSEFCERLVPYIAAFTQVDKLVLRQMIRVFNGSLMSLSEENEKYHLDIGLFDFGRDTAAWVIACLGLISRSNFLRARENRRKRARISQAEAQSAVEACDKMEEMLVQEASGWHKNLLKYAGITAGVLAGGAVLYGVFRVFSGLFGDGKSESDPVDGALTRVEKKLDFISTISEGWTPVTGEEFLKQQATIPDSTVIEQAASVAASNTSTYPGDETKKKKRDGKWKKANVRGRFGQAWKSELQIGDVDYSYDPVTGLLEGDMTKAITQFHACVARSVGVDVEVPKYLEGKIGDESPVCAIIANWHNKLIKSGALMDCPLDLAEVRFVGQDDDTITVVAGNTPMVISKDMFGEVHKECRILGRHISQERPRRKGETPIQIEGIEEVLGPFGKETPPPVIRGEVVRKVIAHSKSTDISYADEAINQIWPKVRNACQMLVNKTRGFKMFCLAIVGSWVLVPVHFVRVLVDGDIIVLVGPRRCTEVEYHSDRAFLVSQYQDLMLIDLGPRCPVAADITKFIISEEDLARYKPSPGYNAYVTRGKVTRELWQILPSVDRITMNVEIPTTHYDTVAGSHLMVSGFRYPGLFSKGFCGTPIISASGALGSCRIVGIHTAGSMDLQIGYAECLTRESLWAVMNVIGVYKGKAEAQAVLEQMCSPPGKQMLPRPMEMPELGVLSPKYYHRAVSSSEIKKSPIFGLFKQVESEPAILCSNDPRLGKKRFRMDPLQEAVEKYAEHTRPFRRSDIKTVERALVRHFMPFENRDDVRRVLTLDEAINGFEMSHEFLPLRMDTSPGFPWVSQRPARNSGKWFLFEQIESFPNSKGNRYKIVNQELLNSMEMTEVNARKGILSYHLSVENAKDERRKLKKIYENPATRAFSTLECGTNILYRKYFLAFAAAVMTNFRRTSCKVGINPYSLDWSDMFLKMLEKSPKGFAGDYAKFDGIGDPEMYMSICEVINRWYDDGEENAQVRRTLFMGVCHRHALVRNTVVEIDQGLPSGFSMTVIVNSMINMYYLGIAWTSIMEHSPFYLYAKVDVFFKECYVATYGDDNVVAVPESFLEYFNLRTVASFLARYGVVYTDDKKNPIEMSEPFVDLIECTFLKRGFRQFGASMVFVAPLEKV</sequence>
<feature type="domain" description="RdRp catalytic" evidence="18">
    <location>
        <begin position="3498"/>
        <end position="3629"/>
    </location>
</feature>
<dbReference type="InterPro" id="IPR024387">
    <property type="entry name" value="Pept_C3G_Picornavir"/>
</dbReference>
<evidence type="ECO:0000256" key="3">
    <source>
        <dbReference type="ARBA" id="ARBA00022670"/>
    </source>
</evidence>
<feature type="region of interest" description="Disordered" evidence="16">
    <location>
        <begin position="708"/>
        <end position="775"/>
    </location>
</feature>
<feature type="compositionally biased region" description="Pro residues" evidence="16">
    <location>
        <begin position="1554"/>
        <end position="1571"/>
    </location>
</feature>
<dbReference type="InterPro" id="IPR043128">
    <property type="entry name" value="Rev_trsase/Diguanyl_cyclase"/>
</dbReference>
<evidence type="ECO:0000259" key="20">
    <source>
        <dbReference type="PROSITE" id="PS51874"/>
    </source>
</evidence>
<protein>
    <submittedName>
        <fullName evidence="21">Replicase</fullName>
    </submittedName>
</protein>
<dbReference type="InterPro" id="IPR024379">
    <property type="entry name" value="Waikavirus_capsid-1"/>
</dbReference>
<keyword evidence="15" id="KW-0175">Coiled coil</keyword>
<evidence type="ECO:0000256" key="4">
    <source>
        <dbReference type="ARBA" id="ARBA00022679"/>
    </source>
</evidence>
<feature type="region of interest" description="Disordered" evidence="16">
    <location>
        <begin position="1471"/>
        <end position="1498"/>
    </location>
</feature>
<evidence type="ECO:0000256" key="2">
    <source>
        <dbReference type="ARBA" id="ARBA00022484"/>
    </source>
</evidence>
<evidence type="ECO:0000256" key="6">
    <source>
        <dbReference type="ARBA" id="ARBA00022695"/>
    </source>
</evidence>
<evidence type="ECO:0000256" key="16">
    <source>
        <dbReference type="SAM" id="MobiDB-lite"/>
    </source>
</evidence>
<dbReference type="SUPFAM" id="SSF88633">
    <property type="entry name" value="Positive stranded ssRNA viruses"/>
    <property type="match status" value="2"/>
</dbReference>
<evidence type="ECO:0000313" key="22">
    <source>
        <dbReference type="Proteomes" id="UP000830429"/>
    </source>
</evidence>
<feature type="domain" description="Peptidase C3" evidence="20">
    <location>
        <begin position="2985"/>
        <end position="3199"/>
    </location>
</feature>
<evidence type="ECO:0000256" key="7">
    <source>
        <dbReference type="ARBA" id="ARBA00022741"/>
    </source>
</evidence>
<dbReference type="Pfam" id="PF00915">
    <property type="entry name" value="Calici_coat"/>
    <property type="match status" value="1"/>
</dbReference>
<keyword evidence="4" id="KW-0808">Transferase</keyword>
<dbReference type="InterPro" id="IPR000605">
    <property type="entry name" value="Helicase_SF3_ssDNA/RNA_vir"/>
</dbReference>
<evidence type="ECO:0000259" key="19">
    <source>
        <dbReference type="PROSITE" id="PS51218"/>
    </source>
</evidence>
<feature type="compositionally biased region" description="Polar residues" evidence="16">
    <location>
        <begin position="1480"/>
        <end position="1498"/>
    </location>
</feature>
<dbReference type="Gene3D" id="2.60.120.20">
    <property type="match status" value="3"/>
</dbReference>
<reference evidence="21" key="1">
    <citation type="journal article" date="2021" name="Plant Dis.">
        <title>Occurrence and Distribution of Actinidia Viruses in Shaanxi Province of China.</title>
        <authorList>
            <person name="Zhao L."/>
            <person name="Cao M."/>
            <person name="Huang Q."/>
            <person name="Wang Y."/>
            <person name="Sun J."/>
            <person name="Zhang Y."/>
            <person name="Hou C."/>
            <person name="Wu Y."/>
        </authorList>
    </citation>
    <scope>NUCLEOTIDE SEQUENCE</scope>
    <source>
        <strain evidence="21">AYV1-Zhouzhi</strain>
    </source>
</reference>
<dbReference type="Pfam" id="PF12381">
    <property type="entry name" value="Peptidase_C3G"/>
    <property type="match status" value="1"/>
</dbReference>
<dbReference type="InterPro" id="IPR001205">
    <property type="entry name" value="RNA-dir_pol_C"/>
</dbReference>
<keyword evidence="2" id="KW-0696">RNA-directed RNA polymerase</keyword>
<dbReference type="InterPro" id="IPR009003">
    <property type="entry name" value="Peptidase_S1_PA"/>
</dbReference>
<feature type="transmembrane region" description="Helical" evidence="17">
    <location>
        <begin position="1800"/>
        <end position="1817"/>
    </location>
</feature>
<dbReference type="PROSITE" id="PS51218">
    <property type="entry name" value="SF3_HELICASE_2"/>
    <property type="match status" value="1"/>
</dbReference>
<dbReference type="InterPro" id="IPR007094">
    <property type="entry name" value="RNA-dir_pol_PSvirus"/>
</dbReference>
<feature type="compositionally biased region" description="Polar residues" evidence="16">
    <location>
        <begin position="749"/>
        <end position="762"/>
    </location>
</feature>
<dbReference type="Pfam" id="PF12264">
    <property type="entry name" value="Waikav_capsid_1"/>
    <property type="match status" value="1"/>
</dbReference>
<dbReference type="Gene3D" id="3.30.70.270">
    <property type="match status" value="1"/>
</dbReference>
<dbReference type="InterPro" id="IPR004005">
    <property type="entry name" value="Calicivirus_coat"/>
</dbReference>